<organism evidence="2 3">
    <name type="scientific">Lentibacillus halodurans</name>
    <dbReference type="NCBI Taxonomy" id="237679"/>
    <lineage>
        <taxon>Bacteria</taxon>
        <taxon>Bacillati</taxon>
        <taxon>Bacillota</taxon>
        <taxon>Bacilli</taxon>
        <taxon>Bacillales</taxon>
        <taxon>Bacillaceae</taxon>
        <taxon>Lentibacillus</taxon>
    </lineage>
</organism>
<proteinExistence type="predicted"/>
<dbReference type="Proteomes" id="UP000198642">
    <property type="component" value="Unassembled WGS sequence"/>
</dbReference>
<dbReference type="AlphaFoldDB" id="A0A1I0X9B8"/>
<keyword evidence="3" id="KW-1185">Reference proteome</keyword>
<dbReference type="InterPro" id="IPR029903">
    <property type="entry name" value="RmlD-like-bd"/>
</dbReference>
<accession>A0A1I0X9B8</accession>
<protein>
    <submittedName>
        <fullName evidence="2">dTDP-4-dehydrorhamnose reductase</fullName>
    </submittedName>
</protein>
<name>A0A1I0X9B8_9BACI</name>
<reference evidence="2 3" key="1">
    <citation type="submission" date="2016-10" db="EMBL/GenBank/DDBJ databases">
        <authorList>
            <person name="de Groot N.N."/>
        </authorList>
    </citation>
    <scope>NUCLEOTIDE SEQUENCE [LARGE SCALE GENOMIC DNA]</scope>
    <source>
        <strain evidence="2 3">CGMCC 1.3702</strain>
    </source>
</reference>
<evidence type="ECO:0000313" key="3">
    <source>
        <dbReference type="Proteomes" id="UP000198642"/>
    </source>
</evidence>
<dbReference type="PANTHER" id="PTHR43242">
    <property type="entry name" value="NAD(P)-BINDING ROSSMANN-FOLD SUPERFAMILY PROTEIN"/>
    <property type="match status" value="1"/>
</dbReference>
<dbReference type="InterPro" id="IPR036291">
    <property type="entry name" value="NAD(P)-bd_dom_sf"/>
</dbReference>
<gene>
    <name evidence="2" type="ORF">SAMN04488072_104263</name>
</gene>
<evidence type="ECO:0000313" key="2">
    <source>
        <dbReference type="EMBL" id="SFA97615.1"/>
    </source>
</evidence>
<feature type="domain" description="RmlD-like substrate binding" evidence="1">
    <location>
        <begin position="107"/>
        <end position="284"/>
    </location>
</feature>
<dbReference type="SUPFAM" id="SSF51735">
    <property type="entry name" value="NAD(P)-binding Rossmann-fold domains"/>
    <property type="match status" value="1"/>
</dbReference>
<evidence type="ECO:0000259" key="1">
    <source>
        <dbReference type="Pfam" id="PF04321"/>
    </source>
</evidence>
<sequence>MINGKFFAGEGETMKVCVFGANGYVGASVYQLLKETPDADVVGTYLENPAVFNDLDKLDINQPESFSAFYKQTQPDVVVWSVMNGPYEDELIHEGLTHLITHITPQTKLVYVSSDFVFTEGNGPYDEDAPMSKLPEDHKLSTYANAKVKAEYFISKELSNYVILRAGPIYGKNKIGKLDERTDQLKYQLRSGSTVAYRDDLIRTFVHIDDLANVVTEFVQNNVTGVYHAGPDKRYSFYEFMQQIAEQLGYHKDLVEKASEHEEADEEIPKNTSLKTEKIANVMKQTFR</sequence>
<dbReference type="PANTHER" id="PTHR43242:SF1">
    <property type="entry name" value="NAD(P)-BINDING ROSSMANN-FOLD SUPERFAMILY PROTEIN"/>
    <property type="match status" value="1"/>
</dbReference>
<dbReference type="RefSeq" id="WP_244535689.1">
    <property type="nucleotide sequence ID" value="NZ_FOJW01000004.1"/>
</dbReference>
<dbReference type="EMBL" id="FOJW01000004">
    <property type="protein sequence ID" value="SFA97615.1"/>
    <property type="molecule type" value="Genomic_DNA"/>
</dbReference>
<dbReference type="Gene3D" id="3.40.50.720">
    <property type="entry name" value="NAD(P)-binding Rossmann-like Domain"/>
    <property type="match status" value="1"/>
</dbReference>
<dbReference type="Pfam" id="PF04321">
    <property type="entry name" value="RmlD_sub_bind"/>
    <property type="match status" value="1"/>
</dbReference>
<dbReference type="STRING" id="237679.SAMN04488072_104263"/>